<dbReference type="SMART" id="SM00418">
    <property type="entry name" value="HTH_ARSR"/>
    <property type="match status" value="1"/>
</dbReference>
<dbReference type="InterPro" id="IPR011991">
    <property type="entry name" value="ArsR-like_HTH"/>
</dbReference>
<name>A0A178HTZ0_9HYPH</name>
<comment type="caution">
    <text evidence="2">The sequence shown here is derived from an EMBL/GenBank/DDBJ whole genome shotgun (WGS) entry which is preliminary data.</text>
</comment>
<keyword evidence="3" id="KW-1185">Reference proteome</keyword>
<dbReference type="CDD" id="cd00090">
    <property type="entry name" value="HTH_ARSR"/>
    <property type="match status" value="1"/>
</dbReference>
<dbReference type="SUPFAM" id="SSF46785">
    <property type="entry name" value="Winged helix' DNA-binding domain"/>
    <property type="match status" value="1"/>
</dbReference>
<evidence type="ECO:0000313" key="2">
    <source>
        <dbReference type="EMBL" id="OAM76332.1"/>
    </source>
</evidence>
<dbReference type="InterPro" id="IPR036390">
    <property type="entry name" value="WH_DNA-bd_sf"/>
</dbReference>
<dbReference type="GO" id="GO:0003700">
    <property type="term" value="F:DNA-binding transcription factor activity"/>
    <property type="evidence" value="ECO:0007669"/>
    <property type="project" value="InterPro"/>
</dbReference>
<dbReference type="PROSITE" id="PS50987">
    <property type="entry name" value="HTH_ARSR_2"/>
    <property type="match status" value="1"/>
</dbReference>
<dbReference type="Pfam" id="PF12840">
    <property type="entry name" value="HTH_20"/>
    <property type="match status" value="1"/>
</dbReference>
<dbReference type="InterPro" id="IPR036388">
    <property type="entry name" value="WH-like_DNA-bd_sf"/>
</dbReference>
<proteinExistence type="predicted"/>
<dbReference type="EMBL" id="LVVY01000095">
    <property type="protein sequence ID" value="OAM76332.1"/>
    <property type="molecule type" value="Genomic_DNA"/>
</dbReference>
<dbReference type="NCBIfam" id="NF033788">
    <property type="entry name" value="HTH_metalloreg"/>
    <property type="match status" value="1"/>
</dbReference>
<dbReference type="Gene3D" id="1.10.10.10">
    <property type="entry name" value="Winged helix-like DNA-binding domain superfamily/Winged helix DNA-binding domain"/>
    <property type="match status" value="1"/>
</dbReference>
<dbReference type="PANTHER" id="PTHR38600">
    <property type="entry name" value="TRANSCRIPTIONAL REGULATORY PROTEIN"/>
    <property type="match status" value="1"/>
</dbReference>
<reference evidence="2 3" key="1">
    <citation type="submission" date="2016-03" db="EMBL/GenBank/DDBJ databases">
        <title>Genome sequencing of Devosia sp. S37.</title>
        <authorList>
            <person name="Mohd Nor M."/>
        </authorList>
    </citation>
    <scope>NUCLEOTIDE SEQUENCE [LARGE SCALE GENOMIC DNA]</scope>
    <source>
        <strain evidence="2 3">S37</strain>
    </source>
</reference>
<dbReference type="Proteomes" id="UP000078389">
    <property type="component" value="Unassembled WGS sequence"/>
</dbReference>
<feature type="domain" description="HTH arsR-type" evidence="1">
    <location>
        <begin position="1"/>
        <end position="90"/>
    </location>
</feature>
<sequence>MTSLDRSFAALADPVRRALLDRLAEGEASVQELARPFAISQPAISRHLKVLEEAGLIETRIAGTARPRRLKPEGVAALWDWLGRYRAQWERQFEKMDCVLEGLAEAAPAKVPRGEEK</sequence>
<dbReference type="AlphaFoldDB" id="A0A178HTZ0"/>
<dbReference type="RefSeq" id="WP_067457509.1">
    <property type="nucleotide sequence ID" value="NZ_LVVY01000095.1"/>
</dbReference>
<dbReference type="InterPro" id="IPR001845">
    <property type="entry name" value="HTH_ArsR_DNA-bd_dom"/>
</dbReference>
<gene>
    <name evidence="2" type="ORF">A3840_13125</name>
</gene>
<organism evidence="2 3">
    <name type="scientific">Devosia elaeis</name>
    <dbReference type="NCBI Taxonomy" id="1770058"/>
    <lineage>
        <taxon>Bacteria</taxon>
        <taxon>Pseudomonadati</taxon>
        <taxon>Pseudomonadota</taxon>
        <taxon>Alphaproteobacteria</taxon>
        <taxon>Hyphomicrobiales</taxon>
        <taxon>Devosiaceae</taxon>
        <taxon>Devosia</taxon>
    </lineage>
</organism>
<dbReference type="PANTHER" id="PTHR38600:SF2">
    <property type="entry name" value="SLL0088 PROTEIN"/>
    <property type="match status" value="1"/>
</dbReference>
<dbReference type="STRING" id="1770058.A3840_13125"/>
<protein>
    <submittedName>
        <fullName evidence="2">Transcriptional regulator</fullName>
    </submittedName>
</protein>
<accession>A0A178HTZ0</accession>
<evidence type="ECO:0000259" key="1">
    <source>
        <dbReference type="PROSITE" id="PS50987"/>
    </source>
</evidence>
<dbReference type="PRINTS" id="PR00778">
    <property type="entry name" value="HTHARSR"/>
</dbReference>
<evidence type="ECO:0000313" key="3">
    <source>
        <dbReference type="Proteomes" id="UP000078389"/>
    </source>
</evidence>